<protein>
    <submittedName>
        <fullName evidence="10">DNA translocase FtsK</fullName>
    </submittedName>
</protein>
<dbReference type="InterPro" id="IPR002543">
    <property type="entry name" value="FtsK_dom"/>
</dbReference>
<comment type="function">
    <text evidence="5">Essential cell division protein that coordinates cell division and chromosome segregation. The N-terminus is involved in assembly of the cell-division machinery. The C-terminus functions as a DNA motor that moves dsDNA in an ATP-dependent manner towards the dif recombination site, which is located within the replication terminus region. Translocation stops specifically at Xer-dif sites, where FtsK interacts with the Xer recombinase, allowing activation of chromosome unlinking by recombination. FtsK orienting polar sequences (KOPS) guide the direction of DNA translocation. FtsK can remove proteins from DNA as it translocates, but translocation stops specifically at XerCD-dif site, thereby preventing removal of XerC and XerD from dif.</text>
</comment>
<dbReference type="PANTHER" id="PTHR22683">
    <property type="entry name" value="SPORULATION PROTEIN RELATED"/>
    <property type="match status" value="1"/>
</dbReference>
<dbReference type="Gene3D" id="3.30.980.40">
    <property type="match status" value="1"/>
</dbReference>
<dbReference type="RefSeq" id="WP_247027141.1">
    <property type="nucleotide sequence ID" value="NZ_JALKCH010000003.1"/>
</dbReference>
<feature type="region of interest" description="Disordered" evidence="8">
    <location>
        <begin position="183"/>
        <end position="281"/>
    </location>
</feature>
<dbReference type="CDD" id="cd01127">
    <property type="entry name" value="TrwB_TraG_TraD_VirD4"/>
    <property type="match status" value="1"/>
</dbReference>
<dbReference type="PROSITE" id="PS50901">
    <property type="entry name" value="FTSK"/>
    <property type="match status" value="1"/>
</dbReference>
<dbReference type="InterPro" id="IPR041027">
    <property type="entry name" value="FtsK_alpha"/>
</dbReference>
<dbReference type="SMART" id="SM00382">
    <property type="entry name" value="AAA"/>
    <property type="match status" value="1"/>
</dbReference>
<dbReference type="InterPro" id="IPR036390">
    <property type="entry name" value="WH_DNA-bd_sf"/>
</dbReference>
<comment type="similarity">
    <text evidence="1">Belongs to the FtsK/SpoIIIE/SftA family.</text>
</comment>
<feature type="compositionally biased region" description="Pro residues" evidence="8">
    <location>
        <begin position="202"/>
        <end position="214"/>
    </location>
</feature>
<dbReference type="SMART" id="SM00843">
    <property type="entry name" value="Ftsk_gamma"/>
    <property type="match status" value="1"/>
</dbReference>
<evidence type="ECO:0000313" key="10">
    <source>
        <dbReference type="EMBL" id="MCK0196233.1"/>
    </source>
</evidence>
<keyword evidence="4" id="KW-0238">DNA-binding</keyword>
<keyword evidence="3 7" id="KW-0067">ATP-binding</keyword>
<keyword evidence="11" id="KW-1185">Reference proteome</keyword>
<dbReference type="InterPro" id="IPR018541">
    <property type="entry name" value="Ftsk_gamma"/>
</dbReference>
<organism evidence="10 11">
    <name type="scientific">Ancylobacter crimeensis</name>
    <dbReference type="NCBI Taxonomy" id="2579147"/>
    <lineage>
        <taxon>Bacteria</taxon>
        <taxon>Pseudomonadati</taxon>
        <taxon>Pseudomonadota</taxon>
        <taxon>Alphaproteobacteria</taxon>
        <taxon>Hyphomicrobiales</taxon>
        <taxon>Xanthobacteraceae</taxon>
        <taxon>Ancylobacter</taxon>
    </lineage>
</organism>
<keyword evidence="2 7" id="KW-0547">Nucleotide-binding</keyword>
<dbReference type="SUPFAM" id="SSF46785">
    <property type="entry name" value="Winged helix' DNA-binding domain"/>
    <property type="match status" value="1"/>
</dbReference>
<dbReference type="EMBL" id="JALKCH010000003">
    <property type="protein sequence ID" value="MCK0196233.1"/>
    <property type="molecule type" value="Genomic_DNA"/>
</dbReference>
<comment type="subunit">
    <text evidence="6">Homohexamer. Forms a ring that surrounds DNA.</text>
</comment>
<gene>
    <name evidence="10" type="ORF">MWN34_04835</name>
</gene>
<dbReference type="InterPro" id="IPR036388">
    <property type="entry name" value="WH-like_DNA-bd_sf"/>
</dbReference>
<dbReference type="Pfam" id="PF09397">
    <property type="entry name" value="FtsK_gamma"/>
    <property type="match status" value="1"/>
</dbReference>
<feature type="binding site" evidence="7">
    <location>
        <begin position="606"/>
        <end position="613"/>
    </location>
    <ligand>
        <name>ATP</name>
        <dbReference type="ChEBI" id="CHEBI:30616"/>
    </ligand>
</feature>
<dbReference type="Pfam" id="PF17854">
    <property type="entry name" value="FtsK_alpha"/>
    <property type="match status" value="1"/>
</dbReference>
<dbReference type="InterPro" id="IPR003593">
    <property type="entry name" value="AAA+_ATPase"/>
</dbReference>
<proteinExistence type="inferred from homology"/>
<evidence type="ECO:0000256" key="8">
    <source>
        <dbReference type="SAM" id="MobiDB-lite"/>
    </source>
</evidence>
<reference evidence="10 11" key="1">
    <citation type="submission" date="2022-04" db="EMBL/GenBank/DDBJ databases">
        <authorList>
            <person name="Grouzdev D.S."/>
            <person name="Pantiukh K.S."/>
            <person name="Krutkina M.S."/>
        </authorList>
    </citation>
    <scope>NUCLEOTIDE SEQUENCE [LARGE SCALE GENOMIC DNA]</scope>
    <source>
        <strain evidence="10 11">6x-1</strain>
    </source>
</reference>
<feature type="compositionally biased region" description="Low complexity" evidence="8">
    <location>
        <begin position="250"/>
        <end position="266"/>
    </location>
</feature>
<evidence type="ECO:0000256" key="7">
    <source>
        <dbReference type="PROSITE-ProRule" id="PRU00289"/>
    </source>
</evidence>
<evidence type="ECO:0000256" key="2">
    <source>
        <dbReference type="ARBA" id="ARBA00022741"/>
    </source>
</evidence>
<comment type="caution">
    <text evidence="10">The sequence shown here is derived from an EMBL/GenBank/DDBJ whole genome shotgun (WGS) entry which is preliminary data.</text>
</comment>
<feature type="compositionally biased region" description="Low complexity" evidence="8">
    <location>
        <begin position="216"/>
        <end position="243"/>
    </location>
</feature>
<evidence type="ECO:0000256" key="5">
    <source>
        <dbReference type="ARBA" id="ARBA00024784"/>
    </source>
</evidence>
<dbReference type="Proteomes" id="UP001203284">
    <property type="component" value="Unassembled WGS sequence"/>
</dbReference>
<evidence type="ECO:0000256" key="6">
    <source>
        <dbReference type="ARBA" id="ARBA00025923"/>
    </source>
</evidence>
<sequence length="958" mass="102127">MRHPGDTSYPFDSSEPVSPVLGSMAGPVRPARPVPRTSPLPGTRPPGAPSPSAPQHLAGEMSPTMPQAGHGSALPPLSAPLRAATAPMTDGGPAPTHGTAASSSALAARGVLNPRSRATPLPASYTPPSASSEPAPAPVRKPAAAEPADPNLPSWLRPFVVPTNLNTRFTRTPNYLLRQQQVAGVPDPDGSGEEPEATAAPVQPPQGMRPPPLIVPRAGPAARIARARSEAAAEPTPATEQATGSPVIQAAPPAATGAGAKETPATISRKEPSDSGPPANVRRIAELIRLDWDSPPVAPQRAQDAPAVVGLEEPVPATARARPADIRYSFAWPVFIAPSAIAAPLAAAAPEAAAEVSMEMDGPAVDDNLAPESAIEEPMAQEPVFEAADTFAEDEYDAEQAYEDERDEDATDEDDVDDASDIEELDVEDPLALAPARLAPTHIGQECEGYAFPPIELLADPPEVEPDFELSAEYLDRNSVKLQQVLHDFGVRGEIIDANPGPVVTLYELEPAPGIKSSRVTNLSADIARSMSAVSARVAVVEGRNVIGIELPNQRRETVWLREMLASHEFELAAAKAKLAIALGKTIGGEPVIVDLARMPHLLVAGTTGSGKSVAINTMILSLLYRHRPEQCRLIMIDPKMLELSVYEGIPHLLTPVVTDPKKAIIALKWAVKEMEDRYRKMSRLGVRNIDGFNARMAEARAKGEIITRTVQTGFDRETGQMMEEEEIMDLSALPYIVVVVDEMADLMMVAGKEIEGAIQRLAQMARAAGIHLIMATQRPSVDVITGTIKANFPTRISFQVTSKIDSRTILGEMGAEQLLGQGDMLYMAGGGRISRVHGPFVSDHEVEKVVAHLKRQGRPDYIEAVTADESEETEGIEDTAVFDKSAMGATSGEESGDLYDQAVGVVLRDRKASTSYIQRRLQIGYNRAASLMERMEKEGLVGPANHAGKREILAGGK</sequence>
<dbReference type="InterPro" id="IPR050206">
    <property type="entry name" value="FtsK/SpoIIIE/SftA"/>
</dbReference>
<dbReference type="PANTHER" id="PTHR22683:SF41">
    <property type="entry name" value="DNA TRANSLOCASE FTSK"/>
    <property type="match status" value="1"/>
</dbReference>
<evidence type="ECO:0000259" key="9">
    <source>
        <dbReference type="PROSITE" id="PS50901"/>
    </source>
</evidence>
<dbReference type="Gene3D" id="3.40.50.300">
    <property type="entry name" value="P-loop containing nucleotide triphosphate hydrolases"/>
    <property type="match status" value="1"/>
</dbReference>
<feature type="region of interest" description="Disordered" evidence="8">
    <location>
        <begin position="1"/>
        <end position="157"/>
    </location>
</feature>
<feature type="compositionally biased region" description="Low complexity" evidence="8">
    <location>
        <begin position="73"/>
        <end position="87"/>
    </location>
</feature>
<feature type="compositionally biased region" description="Pro residues" evidence="8">
    <location>
        <begin position="30"/>
        <end position="52"/>
    </location>
</feature>
<feature type="domain" description="FtsK" evidence="9">
    <location>
        <begin position="589"/>
        <end position="808"/>
    </location>
</feature>
<accession>A0ABT0D8E7</accession>
<feature type="compositionally biased region" description="Low complexity" evidence="8">
    <location>
        <begin position="118"/>
        <end position="148"/>
    </location>
</feature>
<evidence type="ECO:0000256" key="4">
    <source>
        <dbReference type="ARBA" id="ARBA00023125"/>
    </source>
</evidence>
<name>A0ABT0D8E7_9HYPH</name>
<dbReference type="InterPro" id="IPR027417">
    <property type="entry name" value="P-loop_NTPase"/>
</dbReference>
<evidence type="ECO:0000313" key="11">
    <source>
        <dbReference type="Proteomes" id="UP001203284"/>
    </source>
</evidence>
<dbReference type="SUPFAM" id="SSF52540">
    <property type="entry name" value="P-loop containing nucleoside triphosphate hydrolases"/>
    <property type="match status" value="1"/>
</dbReference>
<evidence type="ECO:0000256" key="1">
    <source>
        <dbReference type="ARBA" id="ARBA00006474"/>
    </source>
</evidence>
<dbReference type="Gene3D" id="1.10.10.10">
    <property type="entry name" value="Winged helix-like DNA-binding domain superfamily/Winged helix DNA-binding domain"/>
    <property type="match status" value="1"/>
</dbReference>
<feature type="region of interest" description="Disordered" evidence="8">
    <location>
        <begin position="398"/>
        <end position="417"/>
    </location>
</feature>
<dbReference type="Pfam" id="PF01580">
    <property type="entry name" value="FtsK_SpoIIIE"/>
    <property type="match status" value="1"/>
</dbReference>
<evidence type="ECO:0000256" key="3">
    <source>
        <dbReference type="ARBA" id="ARBA00022840"/>
    </source>
</evidence>